<reference evidence="1" key="1">
    <citation type="journal article" date="2020" name="Nature">
        <title>Giant virus diversity and host interactions through global metagenomics.</title>
        <authorList>
            <person name="Schulz F."/>
            <person name="Roux S."/>
            <person name="Paez-Espino D."/>
            <person name="Jungbluth S."/>
            <person name="Walsh D.A."/>
            <person name="Denef V.J."/>
            <person name="McMahon K.D."/>
            <person name="Konstantinidis K.T."/>
            <person name="Eloe-Fadrosh E.A."/>
            <person name="Kyrpides N.C."/>
            <person name="Woyke T."/>
        </authorList>
    </citation>
    <scope>NUCLEOTIDE SEQUENCE</scope>
    <source>
        <strain evidence="1">GVMAG-M-3300021343-4</strain>
    </source>
</reference>
<name>A0A6C0CK02_9ZZZZ</name>
<dbReference type="EMBL" id="MN739444">
    <property type="protein sequence ID" value="QHT04928.1"/>
    <property type="molecule type" value="Genomic_DNA"/>
</dbReference>
<accession>A0A6C0CK02</accession>
<sequence>MPDFYKLVNVLLDWYISRGDKPKIIEQTFRNPRTYKSLYCKYENDDKGYEKFVEEYHKQFTFVHYRSDKLVIYATFTPNPHFYIVEILCDGQCKITPFINRITF</sequence>
<organism evidence="1">
    <name type="scientific">viral metagenome</name>
    <dbReference type="NCBI Taxonomy" id="1070528"/>
    <lineage>
        <taxon>unclassified sequences</taxon>
        <taxon>metagenomes</taxon>
        <taxon>organismal metagenomes</taxon>
    </lineage>
</organism>
<dbReference type="AlphaFoldDB" id="A0A6C0CK02"/>
<evidence type="ECO:0000313" key="1">
    <source>
        <dbReference type="EMBL" id="QHT04928.1"/>
    </source>
</evidence>
<proteinExistence type="predicted"/>
<protein>
    <submittedName>
        <fullName evidence="1">Uncharacterized protein</fullName>
    </submittedName>
</protein>